<evidence type="ECO:0000313" key="2">
    <source>
        <dbReference type="EMBL" id="HHP82308.1"/>
    </source>
</evidence>
<proteinExistence type="predicted"/>
<keyword evidence="1" id="KW-0472">Membrane</keyword>
<keyword evidence="1" id="KW-0812">Transmembrane</keyword>
<feature type="transmembrane region" description="Helical" evidence="1">
    <location>
        <begin position="5"/>
        <end position="24"/>
    </location>
</feature>
<dbReference type="AlphaFoldDB" id="A0A7C5UVZ6"/>
<keyword evidence="1" id="KW-1133">Transmembrane helix</keyword>
<protein>
    <submittedName>
        <fullName evidence="3">Uncharacterized protein</fullName>
    </submittedName>
</protein>
<evidence type="ECO:0000256" key="1">
    <source>
        <dbReference type="SAM" id="Phobius"/>
    </source>
</evidence>
<feature type="transmembrane region" description="Helical" evidence="1">
    <location>
        <begin position="30"/>
        <end position="51"/>
    </location>
</feature>
<gene>
    <name evidence="3" type="ORF">ENL47_02955</name>
    <name evidence="2" type="ORF">ENM84_06565</name>
</gene>
<evidence type="ECO:0000313" key="3">
    <source>
        <dbReference type="EMBL" id="HHR95787.1"/>
    </source>
</evidence>
<organism evidence="3">
    <name type="scientific">Ignisphaera aggregans</name>
    <dbReference type="NCBI Taxonomy" id="334771"/>
    <lineage>
        <taxon>Archaea</taxon>
        <taxon>Thermoproteota</taxon>
        <taxon>Thermoprotei</taxon>
        <taxon>Desulfurococcales</taxon>
        <taxon>Desulfurococcaceae</taxon>
        <taxon>Ignisphaera</taxon>
    </lineage>
</organism>
<dbReference type="EMBL" id="DRZI01000280">
    <property type="protein sequence ID" value="HHP82308.1"/>
    <property type="molecule type" value="Genomic_DNA"/>
</dbReference>
<accession>A0A7C5UVZ6</accession>
<dbReference type="EMBL" id="DRUB01000051">
    <property type="protein sequence ID" value="HHR95787.1"/>
    <property type="molecule type" value="Genomic_DNA"/>
</dbReference>
<sequence length="62" mass="7244">MKRYIAISIIVIILFYIPMFKLFSDLVVKAFNLGLMLYWIILTLFAVFIGFKTLKRLIGEAL</sequence>
<name>A0A7C5UVZ6_9CREN</name>
<comment type="caution">
    <text evidence="3">The sequence shown here is derived from an EMBL/GenBank/DDBJ whole genome shotgun (WGS) entry which is preliminary data.</text>
</comment>
<reference evidence="3" key="1">
    <citation type="journal article" date="2020" name="mSystems">
        <title>Genome- and Community-Level Interaction Insights into Carbon Utilization and Element Cycling Functions of Hydrothermarchaeota in Hydrothermal Sediment.</title>
        <authorList>
            <person name="Zhou Z."/>
            <person name="Liu Y."/>
            <person name="Xu W."/>
            <person name="Pan J."/>
            <person name="Luo Z.H."/>
            <person name="Li M."/>
        </authorList>
    </citation>
    <scope>NUCLEOTIDE SEQUENCE [LARGE SCALE GENOMIC DNA]</scope>
    <source>
        <strain evidence="3">SpSt-1</strain>
        <strain evidence="2">SpSt-1121</strain>
    </source>
</reference>